<gene>
    <name evidence="3" type="ORF">BKA67DRAFT_566715</name>
</gene>
<reference evidence="3" key="1">
    <citation type="journal article" date="2021" name="Nat. Commun.">
        <title>Genetic determinants of endophytism in the Arabidopsis root mycobiome.</title>
        <authorList>
            <person name="Mesny F."/>
            <person name="Miyauchi S."/>
            <person name="Thiergart T."/>
            <person name="Pickel B."/>
            <person name="Atanasova L."/>
            <person name="Karlsson M."/>
            <person name="Huettel B."/>
            <person name="Barry K.W."/>
            <person name="Haridas S."/>
            <person name="Chen C."/>
            <person name="Bauer D."/>
            <person name="Andreopoulos W."/>
            <person name="Pangilinan J."/>
            <person name="LaButti K."/>
            <person name="Riley R."/>
            <person name="Lipzen A."/>
            <person name="Clum A."/>
            <person name="Drula E."/>
            <person name="Henrissat B."/>
            <person name="Kohler A."/>
            <person name="Grigoriev I.V."/>
            <person name="Martin F.M."/>
            <person name="Hacquard S."/>
        </authorList>
    </citation>
    <scope>NUCLEOTIDE SEQUENCE</scope>
    <source>
        <strain evidence="3">MPI-SDFR-AT-0073</strain>
    </source>
</reference>
<dbReference type="EMBL" id="JAGPXC010000005">
    <property type="protein sequence ID" value="KAH6652496.1"/>
    <property type="molecule type" value="Genomic_DNA"/>
</dbReference>
<protein>
    <recommendedName>
        <fullName evidence="2">Acid ceramidase N-terminal domain-containing protein</fullName>
    </recommendedName>
</protein>
<accession>A0A9P8UHX0</accession>
<dbReference type="Pfam" id="PF15508">
    <property type="entry name" value="NAAA-beta"/>
    <property type="match status" value="1"/>
</dbReference>
<name>A0A9P8UHX0_9PEZI</name>
<dbReference type="RefSeq" id="XP_045956773.1">
    <property type="nucleotide sequence ID" value="XM_046102916.1"/>
</dbReference>
<feature type="region of interest" description="Disordered" evidence="1">
    <location>
        <begin position="1"/>
        <end position="29"/>
    </location>
</feature>
<feature type="domain" description="Acid ceramidase N-terminal" evidence="2">
    <location>
        <begin position="22"/>
        <end position="74"/>
    </location>
</feature>
<comment type="caution">
    <text evidence="3">The sequence shown here is derived from an EMBL/GenBank/DDBJ whole genome shotgun (WGS) entry which is preliminary data.</text>
</comment>
<feature type="compositionally biased region" description="Polar residues" evidence="1">
    <location>
        <begin position="7"/>
        <end position="18"/>
    </location>
</feature>
<evidence type="ECO:0000313" key="3">
    <source>
        <dbReference type="EMBL" id="KAH6652496.1"/>
    </source>
</evidence>
<dbReference type="GeneID" id="70131808"/>
<dbReference type="OrthoDB" id="5273684at2759"/>
<proteinExistence type="predicted"/>
<dbReference type="AlphaFoldDB" id="A0A9P8UHX0"/>
<organism evidence="3 4">
    <name type="scientific">Truncatella angustata</name>
    <dbReference type="NCBI Taxonomy" id="152316"/>
    <lineage>
        <taxon>Eukaryota</taxon>
        <taxon>Fungi</taxon>
        <taxon>Dikarya</taxon>
        <taxon>Ascomycota</taxon>
        <taxon>Pezizomycotina</taxon>
        <taxon>Sordariomycetes</taxon>
        <taxon>Xylariomycetidae</taxon>
        <taxon>Amphisphaeriales</taxon>
        <taxon>Sporocadaceae</taxon>
        <taxon>Truncatella</taxon>
    </lineage>
</organism>
<sequence length="107" mass="12325">MAPTSPIDPSSQRRNNISGPKHIPPYRIDLSKSPDTRYEQIPENFGPRMRSLRGLFDEILSFLPNAILRRIVAIMENCTHFACVMDSQTAQIRWIRRGTVISNSEWL</sequence>
<dbReference type="InterPro" id="IPR029130">
    <property type="entry name" value="Acid_ceramidase_N"/>
</dbReference>
<evidence type="ECO:0000256" key="1">
    <source>
        <dbReference type="SAM" id="MobiDB-lite"/>
    </source>
</evidence>
<evidence type="ECO:0000259" key="2">
    <source>
        <dbReference type="Pfam" id="PF15508"/>
    </source>
</evidence>
<keyword evidence="4" id="KW-1185">Reference proteome</keyword>
<dbReference type="Proteomes" id="UP000758603">
    <property type="component" value="Unassembled WGS sequence"/>
</dbReference>
<evidence type="ECO:0000313" key="4">
    <source>
        <dbReference type="Proteomes" id="UP000758603"/>
    </source>
</evidence>